<dbReference type="Proteomes" id="UP001239167">
    <property type="component" value="Unassembled WGS sequence"/>
</dbReference>
<evidence type="ECO:0000313" key="2">
    <source>
        <dbReference type="Proteomes" id="UP001239167"/>
    </source>
</evidence>
<comment type="caution">
    <text evidence="1">The sequence shown here is derived from an EMBL/GenBank/DDBJ whole genome shotgun (WGS) entry which is preliminary data.</text>
</comment>
<dbReference type="RefSeq" id="WP_307222781.1">
    <property type="nucleotide sequence ID" value="NZ_CP116940.1"/>
</dbReference>
<protein>
    <submittedName>
        <fullName evidence="1">Uncharacterized protein</fullName>
    </submittedName>
</protein>
<reference evidence="1 2" key="1">
    <citation type="submission" date="2023-07" db="EMBL/GenBank/DDBJ databases">
        <title>Genomic Encyclopedia of Type Strains, Phase IV (KMG-IV): sequencing the most valuable type-strain genomes for metagenomic binning, comparative biology and taxonomic classification.</title>
        <authorList>
            <person name="Goeker M."/>
        </authorList>
    </citation>
    <scope>NUCLEOTIDE SEQUENCE [LARGE SCALE GENOMIC DNA]</scope>
    <source>
        <strain evidence="1 2">DSM 16980</strain>
    </source>
</reference>
<keyword evidence="2" id="KW-1185">Reference proteome</keyword>
<gene>
    <name evidence="1" type="ORF">J2S01_000535</name>
</gene>
<proteinExistence type="predicted"/>
<name>A0ABT9Y526_9FIRM</name>
<accession>A0ABT9Y526</accession>
<dbReference type="EMBL" id="JAUSUE010000003">
    <property type="protein sequence ID" value="MDQ0202839.1"/>
    <property type="molecule type" value="Genomic_DNA"/>
</dbReference>
<organism evidence="1 2">
    <name type="scientific">Pectinatus haikarae</name>
    <dbReference type="NCBI Taxonomy" id="349096"/>
    <lineage>
        <taxon>Bacteria</taxon>
        <taxon>Bacillati</taxon>
        <taxon>Bacillota</taxon>
        <taxon>Negativicutes</taxon>
        <taxon>Selenomonadales</taxon>
        <taxon>Selenomonadaceae</taxon>
        <taxon>Pectinatus</taxon>
    </lineage>
</organism>
<sequence length="197" mass="22828">MHFMIVGDEGFAISDNLKNFYELIEKNVLTDIYIELFPFAEQAYVKACQTYVARYYRQYNFYPPLPQFDDLMQVAGFYLNPLPPKLKKIASYAQYFGVITEQGYLCSADFADIIEFVKAYCNWQCEIFESPDCGNLLGEIPQKYIFQRMAMSAYVSAPLMIPPTAHLGMAFLDYNLQKTGITAYRRLLIECQSQSYQ</sequence>
<evidence type="ECO:0000313" key="1">
    <source>
        <dbReference type="EMBL" id="MDQ0202839.1"/>
    </source>
</evidence>